<sequence>MFCRLDPAWHMAWSCTGTRLHAVMSVGDGRFSALIQPSLQ</sequence>
<name>A0A0A8Z2U0_ARUDO</name>
<dbReference type="EMBL" id="GBRH01266815">
    <property type="protein sequence ID" value="JAD31080.1"/>
    <property type="molecule type" value="Transcribed_RNA"/>
</dbReference>
<accession>A0A0A8Z2U0</accession>
<reference evidence="1" key="2">
    <citation type="journal article" date="2015" name="Data Brief">
        <title>Shoot transcriptome of the giant reed, Arundo donax.</title>
        <authorList>
            <person name="Barrero R.A."/>
            <person name="Guerrero F.D."/>
            <person name="Moolhuijzen P."/>
            <person name="Goolsby J.A."/>
            <person name="Tidwell J."/>
            <person name="Bellgard S.E."/>
            <person name="Bellgard M.I."/>
        </authorList>
    </citation>
    <scope>NUCLEOTIDE SEQUENCE</scope>
    <source>
        <tissue evidence="1">Shoot tissue taken approximately 20 cm above the soil surface</tissue>
    </source>
</reference>
<reference evidence="1" key="1">
    <citation type="submission" date="2014-09" db="EMBL/GenBank/DDBJ databases">
        <authorList>
            <person name="Magalhaes I.L.F."/>
            <person name="Oliveira U."/>
            <person name="Santos F.R."/>
            <person name="Vidigal T.H.D.A."/>
            <person name="Brescovit A.D."/>
            <person name="Santos A.J."/>
        </authorList>
    </citation>
    <scope>NUCLEOTIDE SEQUENCE</scope>
    <source>
        <tissue evidence="1">Shoot tissue taken approximately 20 cm above the soil surface</tissue>
    </source>
</reference>
<protein>
    <submittedName>
        <fullName evidence="1">Uncharacterized protein</fullName>
    </submittedName>
</protein>
<organism evidence="1">
    <name type="scientific">Arundo donax</name>
    <name type="common">Giant reed</name>
    <name type="synonym">Donax arundinaceus</name>
    <dbReference type="NCBI Taxonomy" id="35708"/>
    <lineage>
        <taxon>Eukaryota</taxon>
        <taxon>Viridiplantae</taxon>
        <taxon>Streptophyta</taxon>
        <taxon>Embryophyta</taxon>
        <taxon>Tracheophyta</taxon>
        <taxon>Spermatophyta</taxon>
        <taxon>Magnoliopsida</taxon>
        <taxon>Liliopsida</taxon>
        <taxon>Poales</taxon>
        <taxon>Poaceae</taxon>
        <taxon>PACMAD clade</taxon>
        <taxon>Arundinoideae</taxon>
        <taxon>Arundineae</taxon>
        <taxon>Arundo</taxon>
    </lineage>
</organism>
<evidence type="ECO:0000313" key="1">
    <source>
        <dbReference type="EMBL" id="JAD31080.1"/>
    </source>
</evidence>
<dbReference type="AlphaFoldDB" id="A0A0A8Z2U0"/>
<proteinExistence type="predicted"/>